<comment type="caution">
    <text evidence="2">The sequence shown here is derived from an EMBL/GenBank/DDBJ whole genome shotgun (WGS) entry which is preliminary data.</text>
</comment>
<feature type="coiled-coil region" evidence="1">
    <location>
        <begin position="131"/>
        <end position="158"/>
    </location>
</feature>
<dbReference type="EMBL" id="JARJCN010000093">
    <property type="protein sequence ID" value="KAJ7075559.1"/>
    <property type="molecule type" value="Genomic_DNA"/>
</dbReference>
<dbReference type="Proteomes" id="UP001222325">
    <property type="component" value="Unassembled WGS sequence"/>
</dbReference>
<protein>
    <submittedName>
        <fullName evidence="2">Uncharacterized protein</fullName>
    </submittedName>
</protein>
<keyword evidence="1" id="KW-0175">Coiled coil</keyword>
<dbReference type="AlphaFoldDB" id="A0AAD6TPR2"/>
<proteinExistence type="predicted"/>
<evidence type="ECO:0000313" key="3">
    <source>
        <dbReference type="Proteomes" id="UP001222325"/>
    </source>
</evidence>
<gene>
    <name evidence="2" type="ORF">B0H15DRAFT_866605</name>
</gene>
<evidence type="ECO:0000313" key="2">
    <source>
        <dbReference type="EMBL" id="KAJ7075559.1"/>
    </source>
</evidence>
<keyword evidence="3" id="KW-1185">Reference proteome</keyword>
<sequence>MDLLQSHPTLAPEVFEVLFNAFRGSQHRVRLLEDLLTSGSDGRLQGQVQPQREPLPRESEILKQQKINAVLTKVLSFVSCTLQDTQDAFDKFRVRCESGVEDSKSYRLQRAVQHHNAVFDANREVREGTTEAELRSKIRELESAAESKERELSLLKQGIAEASAGMKERQKLFKEALGASNHKLTAKQAEVDTLQRETATTIQGLHQALATSAQQLTDKKTAPDPSTRRMEKLEMDLEISNYQLCATTHELKEGSETFNQQLAAARKINAEQCEIIERERSRILVLEQRLAEATKTLASRSLRALQRLGYPDGTPCNTWSDSDDDVQTSPGVRCRSSRSTARIPAQLCDETPTSKRHLVTKIYPRSALDKPSVRAIPGILQNSAEAKRERKLYVDYMGIFPPPPSRPWFQNLLPVGTHEQDETQFLQHGVNTDRTSMYFPGRTIWCKEEQVHALLFGPTSEYRRRLSHWSPCTTIRDLIGVEFDLFTRSGPSIFYSGIYTVHCLRQIHRPGSVLPDDLSEVEMNRAAGITDESTSISPHTSMATECFGLQCVGFDLRLYETLRFRFATRTLRLKRKASQAELPGHRRKSDRT</sequence>
<evidence type="ECO:0000256" key="1">
    <source>
        <dbReference type="SAM" id="Coils"/>
    </source>
</evidence>
<reference evidence="2" key="1">
    <citation type="submission" date="2023-03" db="EMBL/GenBank/DDBJ databases">
        <title>Massive genome expansion in bonnet fungi (Mycena s.s.) driven by repeated elements and novel gene families across ecological guilds.</title>
        <authorList>
            <consortium name="Lawrence Berkeley National Laboratory"/>
            <person name="Harder C.B."/>
            <person name="Miyauchi S."/>
            <person name="Viragh M."/>
            <person name="Kuo A."/>
            <person name="Thoen E."/>
            <person name="Andreopoulos B."/>
            <person name="Lu D."/>
            <person name="Skrede I."/>
            <person name="Drula E."/>
            <person name="Henrissat B."/>
            <person name="Morin E."/>
            <person name="Kohler A."/>
            <person name="Barry K."/>
            <person name="LaButti K."/>
            <person name="Morin E."/>
            <person name="Salamov A."/>
            <person name="Lipzen A."/>
            <person name="Mereny Z."/>
            <person name="Hegedus B."/>
            <person name="Baldrian P."/>
            <person name="Stursova M."/>
            <person name="Weitz H."/>
            <person name="Taylor A."/>
            <person name="Grigoriev I.V."/>
            <person name="Nagy L.G."/>
            <person name="Martin F."/>
            <person name="Kauserud H."/>
        </authorList>
    </citation>
    <scope>NUCLEOTIDE SEQUENCE</scope>
    <source>
        <strain evidence="2">CBHHK173m</strain>
    </source>
</reference>
<organism evidence="2 3">
    <name type="scientific">Mycena belliarum</name>
    <dbReference type="NCBI Taxonomy" id="1033014"/>
    <lineage>
        <taxon>Eukaryota</taxon>
        <taxon>Fungi</taxon>
        <taxon>Dikarya</taxon>
        <taxon>Basidiomycota</taxon>
        <taxon>Agaricomycotina</taxon>
        <taxon>Agaricomycetes</taxon>
        <taxon>Agaricomycetidae</taxon>
        <taxon>Agaricales</taxon>
        <taxon>Marasmiineae</taxon>
        <taxon>Mycenaceae</taxon>
        <taxon>Mycena</taxon>
    </lineage>
</organism>
<name>A0AAD6TPR2_9AGAR</name>
<accession>A0AAD6TPR2</accession>